<dbReference type="EMBL" id="RBRS01000036">
    <property type="protein sequence ID" value="RMR24802.1"/>
    <property type="molecule type" value="Genomic_DNA"/>
</dbReference>
<evidence type="ECO:0000313" key="1">
    <source>
        <dbReference type="EMBL" id="RMR24802.1"/>
    </source>
</evidence>
<organism evidence="1 2">
    <name type="scientific">Pseudomonas amygdali pv. ulmi</name>
    <dbReference type="NCBI Taxonomy" id="251720"/>
    <lineage>
        <taxon>Bacteria</taxon>
        <taxon>Pseudomonadati</taxon>
        <taxon>Pseudomonadota</taxon>
        <taxon>Gammaproteobacteria</taxon>
        <taxon>Pseudomonadales</taxon>
        <taxon>Pseudomonadaceae</taxon>
        <taxon>Pseudomonas</taxon>
        <taxon>Pseudomonas amygdali</taxon>
    </lineage>
</organism>
<dbReference type="AlphaFoldDB" id="A0A3M4TC97"/>
<accession>A0A3M4TC97</accession>
<proteinExistence type="predicted"/>
<protein>
    <submittedName>
        <fullName evidence="1">Uncharacterized protein</fullName>
    </submittedName>
</protein>
<sequence>MIQRPAAGALDLKFGVVTDAGQQLLALPASVVFQHLHWSPFASPKEKPRLGGVWVIAIYRSVLLKSPYPAAALRRKSHIVVPFYLPPERLERGSFGVGRVWPEFNTSSTTAAPLARINGTCSGLQSKTAGSH</sequence>
<name>A0A3M4TC97_PSEA0</name>
<comment type="caution">
    <text evidence="1">The sequence shown here is derived from an EMBL/GenBank/DDBJ whole genome shotgun (WGS) entry which is preliminary data.</text>
</comment>
<evidence type="ECO:0000313" key="2">
    <source>
        <dbReference type="Proteomes" id="UP000271097"/>
    </source>
</evidence>
<gene>
    <name evidence="1" type="ORF">ALP90_05467</name>
</gene>
<dbReference type="Proteomes" id="UP000271097">
    <property type="component" value="Unassembled WGS sequence"/>
</dbReference>
<reference evidence="1 2" key="1">
    <citation type="submission" date="2018-08" db="EMBL/GenBank/DDBJ databases">
        <title>Recombination of ecologically and evolutionarily significant loci maintains genetic cohesion in the Pseudomonas syringae species complex.</title>
        <authorList>
            <person name="Dillon M."/>
            <person name="Thakur S."/>
            <person name="Almeida R.N.D."/>
            <person name="Weir B.S."/>
            <person name="Guttman D.S."/>
        </authorList>
    </citation>
    <scope>NUCLEOTIDE SEQUENCE [LARGE SCALE GENOMIC DNA]</scope>
    <source>
        <strain evidence="1 2">ICMP 5931</strain>
    </source>
</reference>